<organism evidence="1 2">
    <name type="scientific">Volvox africanus</name>
    <dbReference type="NCBI Taxonomy" id="51714"/>
    <lineage>
        <taxon>Eukaryota</taxon>
        <taxon>Viridiplantae</taxon>
        <taxon>Chlorophyta</taxon>
        <taxon>core chlorophytes</taxon>
        <taxon>Chlorophyceae</taxon>
        <taxon>CS clade</taxon>
        <taxon>Chlamydomonadales</taxon>
        <taxon>Volvocaceae</taxon>
        <taxon>Volvox</taxon>
    </lineage>
</organism>
<dbReference type="Proteomes" id="UP000747399">
    <property type="component" value="Unassembled WGS sequence"/>
</dbReference>
<reference evidence="1" key="1">
    <citation type="journal article" date="2021" name="Proc. Natl. Acad. Sci. U.S.A.">
        <title>Three genomes in the algal genus Volvox reveal the fate of a haploid sex-determining region after a transition to homothallism.</title>
        <authorList>
            <person name="Yamamoto K."/>
            <person name="Hamaji T."/>
            <person name="Kawai-Toyooka H."/>
            <person name="Matsuzaki R."/>
            <person name="Takahashi F."/>
            <person name="Nishimura Y."/>
            <person name="Kawachi M."/>
            <person name="Noguchi H."/>
            <person name="Minakuchi Y."/>
            <person name="Umen J.G."/>
            <person name="Toyoda A."/>
            <person name="Nozaki H."/>
        </authorList>
    </citation>
    <scope>NUCLEOTIDE SEQUENCE</scope>
    <source>
        <strain evidence="1">NIES-3780</strain>
    </source>
</reference>
<dbReference type="EMBL" id="BNCO01000049">
    <property type="protein sequence ID" value="GIL62094.1"/>
    <property type="molecule type" value="Genomic_DNA"/>
</dbReference>
<protein>
    <submittedName>
        <fullName evidence="1">Uncharacterized protein</fullName>
    </submittedName>
</protein>
<accession>A0A8J4BI94</accession>
<dbReference type="AlphaFoldDB" id="A0A8J4BI94"/>
<name>A0A8J4BI94_9CHLO</name>
<gene>
    <name evidence="1" type="ORF">Vafri_16385</name>
</gene>
<sequence length="272" mass="30686">MASVNFTSQHGSHRFLYNDKVPKRHIALNSRPRSLSGTTESARNYQRDPELQAAIERLFADTLQKDRKRLHRADVQHHIDRIVELGARLGLNRIHPEWNNGTFRPLITTNTTGVTTDEVCTLQRFTFGQVRPSDLKVELGDSLQIRGPIPGVEGSAANSYMLENYFKFLESGLPGVMTPEGVYDTNEEEPGRLGVTFSSFRIRPVRDDPQSMALWRELLAEQNPRMDEQGVISISFPKPLSASLNYILMEPDLQMSLGGSGDLLVVQRRQPT</sequence>
<evidence type="ECO:0000313" key="1">
    <source>
        <dbReference type="EMBL" id="GIL62094.1"/>
    </source>
</evidence>
<evidence type="ECO:0000313" key="2">
    <source>
        <dbReference type="Proteomes" id="UP000747399"/>
    </source>
</evidence>
<keyword evidence="2" id="KW-1185">Reference proteome</keyword>
<proteinExistence type="predicted"/>
<comment type="caution">
    <text evidence="1">The sequence shown here is derived from an EMBL/GenBank/DDBJ whole genome shotgun (WGS) entry which is preliminary data.</text>
</comment>